<protein>
    <recommendedName>
        <fullName evidence="5">Bacterial bifunctional deaminase-reductase C-terminal domain-containing protein</fullName>
    </recommendedName>
</protein>
<evidence type="ECO:0000256" key="4">
    <source>
        <dbReference type="SAM" id="MobiDB-lite"/>
    </source>
</evidence>
<dbReference type="Gene3D" id="3.40.430.10">
    <property type="entry name" value="Dihydrofolate Reductase, subunit A"/>
    <property type="match status" value="1"/>
</dbReference>
<dbReference type="InterPro" id="IPR050765">
    <property type="entry name" value="Riboflavin_Biosynth_HTPR"/>
</dbReference>
<evidence type="ECO:0000256" key="3">
    <source>
        <dbReference type="ARBA" id="ARBA00023002"/>
    </source>
</evidence>
<feature type="domain" description="Bacterial bifunctional deaminase-reductase C-terminal" evidence="5">
    <location>
        <begin position="68"/>
        <end position="273"/>
    </location>
</feature>
<dbReference type="GO" id="GO:0009231">
    <property type="term" value="P:riboflavin biosynthetic process"/>
    <property type="evidence" value="ECO:0007669"/>
    <property type="project" value="InterPro"/>
</dbReference>
<comment type="caution">
    <text evidence="6">The sequence shown here is derived from an EMBL/GenBank/DDBJ whole genome shotgun (WGS) entry which is preliminary data.</text>
</comment>
<dbReference type="EMBL" id="BONF01000033">
    <property type="protein sequence ID" value="GIF84031.1"/>
    <property type="molecule type" value="Genomic_DNA"/>
</dbReference>
<evidence type="ECO:0000313" key="7">
    <source>
        <dbReference type="Proteomes" id="UP000601223"/>
    </source>
</evidence>
<evidence type="ECO:0000256" key="1">
    <source>
        <dbReference type="ARBA" id="ARBA00005104"/>
    </source>
</evidence>
<sequence>MPGAQLVRLPAPPATAHAARHGRGRRVSPTSPTGDAVRGGTGSRPLVRELAGLSDDDLVRLYPRRDRPWLRANFVSSLDGAVAVDGLSAGLSGADDKRVFRLLRMLCDAVLVGAGTLRDEGYRPLTLDAARRAWRQEHGLVAYPRLVVVSGTLRLDPAAPALAQAPVRPLILAGPAAPAAARRALAPVADVADLPDLAGGLRLLHGQGLSQVLCEGGPLLLGALGAADLIDELCLTVSPLLAGAGSGRITAGAPHPPRPMRTVHVLAAGEGLLLTRHVRRDAEHDAAAPGHDPGTTP</sequence>
<dbReference type="Proteomes" id="UP000601223">
    <property type="component" value="Unassembled WGS sequence"/>
</dbReference>
<keyword evidence="2" id="KW-0521">NADP</keyword>
<reference evidence="6 7" key="1">
    <citation type="submission" date="2021-01" db="EMBL/GenBank/DDBJ databases">
        <title>Whole genome shotgun sequence of Catellatospora bangladeshensis NBRC 107357.</title>
        <authorList>
            <person name="Komaki H."/>
            <person name="Tamura T."/>
        </authorList>
    </citation>
    <scope>NUCLEOTIDE SEQUENCE [LARGE SCALE GENOMIC DNA]</scope>
    <source>
        <strain evidence="6 7">NBRC 107357</strain>
    </source>
</reference>
<accession>A0A8J3JNN6</accession>
<gene>
    <name evidence="6" type="ORF">Cba03nite_53800</name>
</gene>
<proteinExistence type="predicted"/>
<dbReference type="InterPro" id="IPR024072">
    <property type="entry name" value="DHFR-like_dom_sf"/>
</dbReference>
<dbReference type="Pfam" id="PF01872">
    <property type="entry name" value="RibD_C"/>
    <property type="match status" value="1"/>
</dbReference>
<dbReference type="SUPFAM" id="SSF53597">
    <property type="entry name" value="Dihydrofolate reductase-like"/>
    <property type="match status" value="1"/>
</dbReference>
<evidence type="ECO:0000256" key="2">
    <source>
        <dbReference type="ARBA" id="ARBA00022857"/>
    </source>
</evidence>
<dbReference type="AlphaFoldDB" id="A0A8J3JNN6"/>
<evidence type="ECO:0000259" key="5">
    <source>
        <dbReference type="Pfam" id="PF01872"/>
    </source>
</evidence>
<dbReference type="PANTHER" id="PTHR38011">
    <property type="entry name" value="DIHYDROFOLATE REDUCTASE FAMILY PROTEIN (AFU_ORTHOLOGUE AFUA_8G06820)"/>
    <property type="match status" value="1"/>
</dbReference>
<name>A0A8J3JNN6_9ACTN</name>
<organism evidence="6 7">
    <name type="scientific">Catellatospora bangladeshensis</name>
    <dbReference type="NCBI Taxonomy" id="310355"/>
    <lineage>
        <taxon>Bacteria</taxon>
        <taxon>Bacillati</taxon>
        <taxon>Actinomycetota</taxon>
        <taxon>Actinomycetes</taxon>
        <taxon>Micromonosporales</taxon>
        <taxon>Micromonosporaceae</taxon>
        <taxon>Catellatospora</taxon>
    </lineage>
</organism>
<keyword evidence="7" id="KW-1185">Reference proteome</keyword>
<dbReference type="GO" id="GO:0008703">
    <property type="term" value="F:5-amino-6-(5-phosphoribosylamino)uracil reductase activity"/>
    <property type="evidence" value="ECO:0007669"/>
    <property type="project" value="InterPro"/>
</dbReference>
<dbReference type="InterPro" id="IPR002734">
    <property type="entry name" value="RibDG_C"/>
</dbReference>
<evidence type="ECO:0000313" key="6">
    <source>
        <dbReference type="EMBL" id="GIF84031.1"/>
    </source>
</evidence>
<feature type="region of interest" description="Disordered" evidence="4">
    <location>
        <begin position="1"/>
        <end position="43"/>
    </location>
</feature>
<keyword evidence="3" id="KW-0560">Oxidoreductase</keyword>
<dbReference type="PANTHER" id="PTHR38011:SF7">
    <property type="entry name" value="2,5-DIAMINO-6-RIBOSYLAMINO-4(3H)-PYRIMIDINONE 5'-PHOSPHATE REDUCTASE"/>
    <property type="match status" value="1"/>
</dbReference>
<comment type="pathway">
    <text evidence="1">Cofactor biosynthesis; riboflavin biosynthesis.</text>
</comment>